<evidence type="ECO:0000259" key="3">
    <source>
        <dbReference type="Pfam" id="PF13240"/>
    </source>
</evidence>
<feature type="domain" description="TcaA 4th" evidence="4">
    <location>
        <begin position="268"/>
        <end position="338"/>
    </location>
</feature>
<evidence type="ECO:0000256" key="1">
    <source>
        <dbReference type="SAM" id="MobiDB-lite"/>
    </source>
</evidence>
<evidence type="ECO:0000256" key="2">
    <source>
        <dbReference type="SAM" id="Phobius"/>
    </source>
</evidence>
<evidence type="ECO:0000259" key="4">
    <source>
        <dbReference type="Pfam" id="PF22820"/>
    </source>
</evidence>
<organism evidence="5 6">
    <name type="scientific">Lentilactobacillus raoultii</name>
    <dbReference type="NCBI Taxonomy" id="1987503"/>
    <lineage>
        <taxon>Bacteria</taxon>
        <taxon>Bacillati</taxon>
        <taxon>Bacillota</taxon>
        <taxon>Bacilli</taxon>
        <taxon>Lactobacillales</taxon>
        <taxon>Lactobacillaceae</taxon>
        <taxon>Lentilactobacillus</taxon>
    </lineage>
</organism>
<feature type="compositionally biased region" description="Basic residues" evidence="1">
    <location>
        <begin position="55"/>
        <end position="75"/>
    </location>
</feature>
<protein>
    <submittedName>
        <fullName evidence="5">Zinc ribbon domain-containing protein</fullName>
    </submittedName>
</protein>
<comment type="caution">
    <text evidence="5">The sequence shown here is derived from an EMBL/GenBank/DDBJ whole genome shotgun (WGS) entry which is preliminary data.</text>
</comment>
<evidence type="ECO:0000313" key="5">
    <source>
        <dbReference type="EMBL" id="MFD1126028.1"/>
    </source>
</evidence>
<sequence length="485" mass="53696">MASSNGGQPQAVAFCPNCGQKVATSDEFCPNCGYHLAAYRKGQLSQPAAPAGKSAKSKKKLFSRTGKKQLSKRQKRRKRLISLGLVLVAGVAGLIGYGEYYYSKANTLNRLVRSVKRHQGVHTYFYTKDPTLKVSRATLQPLFRYFQDNPKALAAFKQQLKTLGKFDNNRLEYRQNGHHFLILPKYQVQIRPVYASLSVNKKNAKPKQDGQLIATSNSTHFVKKIGPLVPGNYQLSSSANINGHQLSNNNTYHLNTGQQTIPLTLKTVTFNVHGPQGTEVVINSKDQGRIGTTGVMNFKDFPWTQEIKVQGIYQTGKQSVTSQSRMISDRNGDHDVTLPFKGLVSYDDADTLLSNLCDATSGLSNNGDLADATDDDGDDLSSFFVGGESDTNYLQFEKMGKGYYNDDDIDGTDMSETIDTIKLSSQNSSDVTFDLKYKFDAGDHYHIQVFRYTANVVVNGDDSDQPLQISSMSGAQKVDDYDEDE</sequence>
<gene>
    <name evidence="5" type="ORF">ACFQ22_11765</name>
</gene>
<keyword evidence="2" id="KW-0472">Membrane</keyword>
<dbReference type="Pfam" id="PF22820">
    <property type="entry name" value="TcaA_3rd_4th"/>
    <property type="match status" value="1"/>
</dbReference>
<keyword evidence="2" id="KW-1133">Transmembrane helix</keyword>
<dbReference type="Pfam" id="PF13240">
    <property type="entry name" value="Zn_Ribbon_1"/>
    <property type="match status" value="1"/>
</dbReference>
<keyword evidence="2" id="KW-0812">Transmembrane</keyword>
<feature type="transmembrane region" description="Helical" evidence="2">
    <location>
        <begin position="80"/>
        <end position="102"/>
    </location>
</feature>
<dbReference type="PANTHER" id="PTHR40038">
    <property type="entry name" value="MEMBRANE-ASSOCIATED PROTEIN TCAA"/>
    <property type="match status" value="1"/>
</dbReference>
<dbReference type="RefSeq" id="WP_162919802.1">
    <property type="nucleotide sequence ID" value="NZ_JBHTLH010000041.1"/>
</dbReference>
<feature type="region of interest" description="Disordered" evidence="1">
    <location>
        <begin position="47"/>
        <end position="75"/>
    </location>
</feature>
<reference evidence="6" key="1">
    <citation type="journal article" date="2019" name="Int. J. Syst. Evol. Microbiol.">
        <title>The Global Catalogue of Microorganisms (GCM) 10K type strain sequencing project: providing services to taxonomists for standard genome sequencing and annotation.</title>
        <authorList>
            <consortium name="The Broad Institute Genomics Platform"/>
            <consortium name="The Broad Institute Genome Sequencing Center for Infectious Disease"/>
            <person name="Wu L."/>
            <person name="Ma J."/>
        </authorList>
    </citation>
    <scope>NUCLEOTIDE SEQUENCE [LARGE SCALE GENOMIC DNA]</scope>
    <source>
        <strain evidence="6">CCUG 71848</strain>
    </source>
</reference>
<dbReference type="InterPro" id="IPR054530">
    <property type="entry name" value="TcaA_4th"/>
</dbReference>
<feature type="compositionally biased region" description="Polar residues" evidence="1">
    <location>
        <begin position="465"/>
        <end position="474"/>
    </location>
</feature>
<feature type="domain" description="Zinc-ribbon" evidence="3">
    <location>
        <begin position="14"/>
        <end position="36"/>
    </location>
</feature>
<name>A0ABW3PNB0_9LACO</name>
<dbReference type="Proteomes" id="UP001597156">
    <property type="component" value="Unassembled WGS sequence"/>
</dbReference>
<dbReference type="InterPro" id="IPR026870">
    <property type="entry name" value="Zinc_ribbon_dom"/>
</dbReference>
<accession>A0ABW3PNB0</accession>
<dbReference type="EMBL" id="JBHTLH010000041">
    <property type="protein sequence ID" value="MFD1126028.1"/>
    <property type="molecule type" value="Genomic_DNA"/>
</dbReference>
<keyword evidence="6" id="KW-1185">Reference proteome</keyword>
<evidence type="ECO:0000313" key="6">
    <source>
        <dbReference type="Proteomes" id="UP001597156"/>
    </source>
</evidence>
<feature type="region of interest" description="Disordered" evidence="1">
    <location>
        <begin position="464"/>
        <end position="485"/>
    </location>
</feature>
<dbReference type="PANTHER" id="PTHR40038:SF1">
    <property type="entry name" value="MEMBRANE-ASSOCIATED PROTEIN TCAA"/>
    <property type="match status" value="1"/>
</dbReference>
<proteinExistence type="predicted"/>